<accession>A0ABZ2QKI6</accession>
<evidence type="ECO:0008006" key="4">
    <source>
        <dbReference type="Google" id="ProtNLM"/>
    </source>
</evidence>
<keyword evidence="3" id="KW-1185">Reference proteome</keyword>
<organism evidence="2 3">
    <name type="scientific">Streptomyces sirii</name>
    <dbReference type="NCBI Taxonomy" id="3127701"/>
    <lineage>
        <taxon>Bacteria</taxon>
        <taxon>Bacillati</taxon>
        <taxon>Actinomycetota</taxon>
        <taxon>Actinomycetes</taxon>
        <taxon>Kitasatosporales</taxon>
        <taxon>Streptomycetaceae</taxon>
        <taxon>Streptomyces</taxon>
    </lineage>
</organism>
<feature type="region of interest" description="Disordered" evidence="1">
    <location>
        <begin position="137"/>
        <end position="159"/>
    </location>
</feature>
<name>A0ABZ2QKI6_9ACTN</name>
<protein>
    <recommendedName>
        <fullName evidence="4">ATP-binding protein</fullName>
    </recommendedName>
</protein>
<dbReference type="RefSeq" id="WP_407286449.1">
    <property type="nucleotide sequence ID" value="NZ_CP147982.1"/>
</dbReference>
<evidence type="ECO:0000313" key="3">
    <source>
        <dbReference type="Proteomes" id="UP001626628"/>
    </source>
</evidence>
<reference evidence="2 3" key="1">
    <citation type="submission" date="2024-03" db="EMBL/GenBank/DDBJ databases">
        <title>The complete genome of Streptomyces sirii sp.nov.</title>
        <authorList>
            <person name="Zakalyukina Y.V."/>
            <person name="Belik A.R."/>
            <person name="Biryukov M.V."/>
            <person name="Baturina O.A."/>
            <person name="Kabilov M.R."/>
        </authorList>
    </citation>
    <scope>NUCLEOTIDE SEQUENCE [LARGE SCALE GENOMIC DNA]</scope>
    <source>
        <strain evidence="2 3">BP-8</strain>
    </source>
</reference>
<sequence length="159" mass="16695">MGEWISKLIGIAPVVATAVVQMALWPRLRKTGRTGWELAREEGESATDAQNLVLGRSATVISTSGPAGTGKSKILSDGFDLGTSERLFFLSARLLEGHTPKERGAPPDLFKVAEDRDAISGVVRLHEGFDALFRALGPPPDGGLNELESLGSGGGGEAQ</sequence>
<proteinExistence type="predicted"/>
<gene>
    <name evidence="2" type="ORF">WAB15_14015</name>
</gene>
<dbReference type="EMBL" id="CP147982">
    <property type="protein sequence ID" value="WXK77024.1"/>
    <property type="molecule type" value="Genomic_DNA"/>
</dbReference>
<evidence type="ECO:0000256" key="1">
    <source>
        <dbReference type="SAM" id="MobiDB-lite"/>
    </source>
</evidence>
<dbReference type="Proteomes" id="UP001626628">
    <property type="component" value="Chromosome"/>
</dbReference>
<evidence type="ECO:0000313" key="2">
    <source>
        <dbReference type="EMBL" id="WXK77024.1"/>
    </source>
</evidence>